<dbReference type="GO" id="GO:0030001">
    <property type="term" value="P:metal ion transport"/>
    <property type="evidence" value="ECO:0007669"/>
    <property type="project" value="TreeGrafter"/>
</dbReference>
<evidence type="ECO:0000256" key="4">
    <source>
        <dbReference type="ARBA" id="ARBA00023136"/>
    </source>
</evidence>
<reference evidence="6" key="1">
    <citation type="submission" date="2021-02" db="EMBL/GenBank/DDBJ databases">
        <authorList>
            <person name="Nowell W R."/>
        </authorList>
    </citation>
    <scope>NUCLEOTIDE SEQUENCE</scope>
    <source>
        <strain evidence="6">Ploen Becks lab</strain>
    </source>
</reference>
<dbReference type="InterPro" id="IPR057366">
    <property type="entry name" value="TRPM-like"/>
</dbReference>
<dbReference type="GO" id="GO:0005261">
    <property type="term" value="F:monoatomic cation channel activity"/>
    <property type="evidence" value="ECO:0007669"/>
    <property type="project" value="TreeGrafter"/>
</dbReference>
<proteinExistence type="predicted"/>
<dbReference type="EMBL" id="CAJNOC010009574">
    <property type="protein sequence ID" value="CAF1130654.1"/>
    <property type="molecule type" value="Genomic_DNA"/>
</dbReference>
<organism evidence="6 7">
    <name type="scientific">Brachionus calyciflorus</name>
    <dbReference type="NCBI Taxonomy" id="104777"/>
    <lineage>
        <taxon>Eukaryota</taxon>
        <taxon>Metazoa</taxon>
        <taxon>Spiralia</taxon>
        <taxon>Gnathifera</taxon>
        <taxon>Rotifera</taxon>
        <taxon>Eurotatoria</taxon>
        <taxon>Monogononta</taxon>
        <taxon>Pseudotrocha</taxon>
        <taxon>Ploima</taxon>
        <taxon>Brachionidae</taxon>
        <taxon>Brachionus</taxon>
    </lineage>
</organism>
<keyword evidence="2" id="KW-0812">Transmembrane</keyword>
<dbReference type="AlphaFoldDB" id="A0A814RB57"/>
<evidence type="ECO:0000313" key="7">
    <source>
        <dbReference type="Proteomes" id="UP000663879"/>
    </source>
</evidence>
<comment type="subcellular location">
    <subcellularLocation>
        <location evidence="1">Membrane</location>
        <topology evidence="1">Multi-pass membrane protein</topology>
    </subcellularLocation>
</comment>
<name>A0A814RB57_9BILA</name>
<feature type="domain" description="TRPM-like" evidence="5">
    <location>
        <begin position="35"/>
        <end position="177"/>
    </location>
</feature>
<gene>
    <name evidence="6" type="ORF">OXX778_LOCUS22457</name>
</gene>
<keyword evidence="4" id="KW-0472">Membrane</keyword>
<evidence type="ECO:0000256" key="3">
    <source>
        <dbReference type="ARBA" id="ARBA00022989"/>
    </source>
</evidence>
<evidence type="ECO:0000259" key="5">
    <source>
        <dbReference type="Pfam" id="PF25508"/>
    </source>
</evidence>
<dbReference type="Proteomes" id="UP000663879">
    <property type="component" value="Unassembled WGS sequence"/>
</dbReference>
<evidence type="ECO:0000256" key="1">
    <source>
        <dbReference type="ARBA" id="ARBA00004141"/>
    </source>
</evidence>
<dbReference type="PANTHER" id="PTHR13800:SF1">
    <property type="entry name" value="TRANSIENT RECEPTOR POTENTIAL CATION CHANNEL TRPM"/>
    <property type="match status" value="1"/>
</dbReference>
<dbReference type="OrthoDB" id="310870at2759"/>
<dbReference type="GO" id="GO:0005886">
    <property type="term" value="C:plasma membrane"/>
    <property type="evidence" value="ECO:0007669"/>
    <property type="project" value="TreeGrafter"/>
</dbReference>
<comment type="caution">
    <text evidence="6">The sequence shown here is derived from an EMBL/GenBank/DDBJ whole genome shotgun (WGS) entry which is preliminary data.</text>
</comment>
<feature type="non-terminal residue" evidence="6">
    <location>
        <position position="1"/>
    </location>
</feature>
<accession>A0A814RB57</accession>
<protein>
    <recommendedName>
        <fullName evidence="5">TRPM-like domain-containing protein</fullName>
    </recommendedName>
</protein>
<dbReference type="PANTHER" id="PTHR13800">
    <property type="entry name" value="TRANSIENT RECEPTOR POTENTIAL CATION CHANNEL, SUBFAMILY M, MEMBER 6"/>
    <property type="match status" value="1"/>
</dbReference>
<keyword evidence="7" id="KW-1185">Reference proteome</keyword>
<dbReference type="InterPro" id="IPR050927">
    <property type="entry name" value="TRPM"/>
</dbReference>
<feature type="non-terminal residue" evidence="6">
    <location>
        <position position="212"/>
    </location>
</feature>
<keyword evidence="3" id="KW-1133">Transmembrane helix</keyword>
<evidence type="ECO:0000313" key="6">
    <source>
        <dbReference type="EMBL" id="CAF1130654.1"/>
    </source>
</evidence>
<dbReference type="Pfam" id="PF25508">
    <property type="entry name" value="TRPM2"/>
    <property type="match status" value="1"/>
</dbReference>
<evidence type="ECO:0000256" key="2">
    <source>
        <dbReference type="ARBA" id="ARBA00022692"/>
    </source>
</evidence>
<sequence length="212" mass="24742">RTFFKQYIFEDSDFKFFPFDIDLLFETNTDEQQQQLKNHLDETFSKDNKDDLGMSGFDQKWLNKSVEKNLELNLFIWALVFKRIDIAKIFWRIGEYQMANALIAATLYENLSLKLQNNIELRNISNDFLEMALGVLQSLEISSKEDVNFEYLEQNISHYGLDCLKIAVLGNQKKFVASSCVQNLLNEKWYGCVVPNDGIDTLLKRTISCLSF</sequence>